<protein>
    <recommendedName>
        <fullName evidence="6">Broad-specificity phosphatase YOR283W</fullName>
    </recommendedName>
</protein>
<feature type="active site" description="Proton donor/acceptor" evidence="2">
    <location>
        <position position="118"/>
    </location>
</feature>
<dbReference type="SUPFAM" id="SSF53254">
    <property type="entry name" value="Phosphoglycerate mutase-like"/>
    <property type="match status" value="1"/>
</dbReference>
<evidence type="ECO:0000256" key="1">
    <source>
        <dbReference type="ARBA" id="ARBA00022801"/>
    </source>
</evidence>
<dbReference type="InterPro" id="IPR013078">
    <property type="entry name" value="His_Pase_superF_clade-1"/>
</dbReference>
<feature type="active site" description="Tele-phosphohistidine intermediate" evidence="2">
    <location>
        <position position="30"/>
    </location>
</feature>
<dbReference type="Gene3D" id="3.40.50.1240">
    <property type="entry name" value="Phosphoglycerate mutase-like"/>
    <property type="match status" value="1"/>
</dbReference>
<dbReference type="AlphaFoldDB" id="A0A1L0D1L6"/>
<sequence length="270" mass="30933">MTIHKINDLKVYPLLPKEEENNIRFFIIRHGETSYNKKKIIQGHLDISLNDQGIEQSRQLNAFLINAISESEADIFLSKNNVDAIYTSDLRRCVETLEHAIKDSGRLEDVIVTDQLRERHMGEVQGMTRFDAEKKALAEGKKSIADYGESIKQLQDRLESYFLKTIIKRSIEKNEKNVVVFSHGAAIRYLLLRLFNNDSDYLYSKLPIEQRASLSDANSNDSTLHFGNTCVNVVDYNKVTKKFDLKLMNGLYHITDDSIKLDDTSNGTIV</sequence>
<evidence type="ECO:0000313" key="4">
    <source>
        <dbReference type="EMBL" id="SGZ41031.1"/>
    </source>
</evidence>
<dbReference type="GO" id="GO:0043456">
    <property type="term" value="P:regulation of pentose-phosphate shunt"/>
    <property type="evidence" value="ECO:0007669"/>
    <property type="project" value="TreeGrafter"/>
</dbReference>
<dbReference type="InterPro" id="IPR001345">
    <property type="entry name" value="PG/BPGM_mutase_AS"/>
</dbReference>
<evidence type="ECO:0008006" key="6">
    <source>
        <dbReference type="Google" id="ProtNLM"/>
    </source>
</evidence>
<evidence type="ECO:0000256" key="2">
    <source>
        <dbReference type="PIRSR" id="PIRSR613078-1"/>
    </source>
</evidence>
<dbReference type="GO" id="GO:0045820">
    <property type="term" value="P:negative regulation of glycolytic process"/>
    <property type="evidence" value="ECO:0007669"/>
    <property type="project" value="TreeGrafter"/>
</dbReference>
<keyword evidence="5" id="KW-1185">Reference proteome</keyword>
<dbReference type="Pfam" id="PF00300">
    <property type="entry name" value="His_Phos_1"/>
    <property type="match status" value="1"/>
</dbReference>
<proteinExistence type="predicted"/>
<dbReference type="SMART" id="SM00855">
    <property type="entry name" value="PGAM"/>
    <property type="match status" value="1"/>
</dbReference>
<dbReference type="InterPro" id="IPR029033">
    <property type="entry name" value="His_PPase_superfam"/>
</dbReference>
<feature type="binding site" evidence="3">
    <location>
        <begin position="29"/>
        <end position="36"/>
    </location>
    <ligand>
        <name>substrate</name>
    </ligand>
</feature>
<feature type="binding site" evidence="3">
    <location>
        <position position="92"/>
    </location>
    <ligand>
        <name>substrate</name>
    </ligand>
</feature>
<dbReference type="OrthoDB" id="354304at2759"/>
<dbReference type="GO" id="GO:0004331">
    <property type="term" value="F:fructose-2,6-bisphosphate 2-phosphatase activity"/>
    <property type="evidence" value="ECO:0007669"/>
    <property type="project" value="TreeGrafter"/>
</dbReference>
<evidence type="ECO:0000256" key="3">
    <source>
        <dbReference type="PIRSR" id="PIRSR613078-2"/>
    </source>
</evidence>
<gene>
    <name evidence="4" type="ORF">HGUI_03231</name>
</gene>
<evidence type="ECO:0000313" key="5">
    <source>
        <dbReference type="Proteomes" id="UP000183365"/>
    </source>
</evidence>
<organism evidence="4 5">
    <name type="scientific">Hanseniaspora guilliermondii</name>
    <dbReference type="NCBI Taxonomy" id="56406"/>
    <lineage>
        <taxon>Eukaryota</taxon>
        <taxon>Fungi</taxon>
        <taxon>Dikarya</taxon>
        <taxon>Ascomycota</taxon>
        <taxon>Saccharomycotina</taxon>
        <taxon>Saccharomycetes</taxon>
        <taxon>Saccharomycodales</taxon>
        <taxon>Saccharomycodaceae</taxon>
        <taxon>Hanseniaspora</taxon>
    </lineage>
</organism>
<dbReference type="PROSITE" id="PS00175">
    <property type="entry name" value="PG_MUTASE"/>
    <property type="match status" value="1"/>
</dbReference>
<reference evidence="5" key="1">
    <citation type="submission" date="2016-11" db="EMBL/GenBank/DDBJ databases">
        <authorList>
            <person name="Guldener U."/>
        </authorList>
    </citation>
    <scope>NUCLEOTIDE SEQUENCE [LARGE SCALE GENOMIC DNA]</scope>
</reference>
<dbReference type="PANTHER" id="PTHR46517:SF1">
    <property type="entry name" value="FRUCTOSE-2,6-BISPHOSPHATASE TIGAR"/>
    <property type="match status" value="1"/>
</dbReference>
<dbReference type="GO" id="GO:0005829">
    <property type="term" value="C:cytosol"/>
    <property type="evidence" value="ECO:0007669"/>
    <property type="project" value="TreeGrafter"/>
</dbReference>
<dbReference type="EMBL" id="FQNF01000075">
    <property type="protein sequence ID" value="SGZ41031.1"/>
    <property type="molecule type" value="Genomic_DNA"/>
</dbReference>
<dbReference type="CDD" id="cd07067">
    <property type="entry name" value="HP_PGM_like"/>
    <property type="match status" value="1"/>
</dbReference>
<dbReference type="VEuPathDB" id="FungiDB:HGUI_03231"/>
<dbReference type="Proteomes" id="UP000183365">
    <property type="component" value="Unassembled WGS sequence"/>
</dbReference>
<name>A0A1L0D1L6_9ASCO</name>
<dbReference type="InterPro" id="IPR051695">
    <property type="entry name" value="Phosphoglycerate_Mutase"/>
</dbReference>
<keyword evidence="1" id="KW-0378">Hydrolase</keyword>
<accession>A0A1L0D1L6</accession>
<dbReference type="PANTHER" id="PTHR46517">
    <property type="entry name" value="FRUCTOSE-2,6-BISPHOSPHATASE TIGAR"/>
    <property type="match status" value="1"/>
</dbReference>